<protein>
    <recommendedName>
        <fullName evidence="6">Ribonuclease VapC</fullName>
        <shortName evidence="6">RNase VapC</shortName>
        <ecNumber evidence="6">3.1.-.-</ecNumber>
    </recommendedName>
    <alternativeName>
        <fullName evidence="6">Putative toxin VapC</fullName>
    </alternativeName>
</protein>
<evidence type="ECO:0000259" key="7">
    <source>
        <dbReference type="Pfam" id="PF01850"/>
    </source>
</evidence>
<sequence>MEIAADASAIAALFLPEDKSAVIEKLFGQAEAIHTLDLAAYEVLNAVWKYARRGVIGRRLAEEIETELLDLLRTLYIHRYEEVLPDALKLALEKDVTVYDAAYVALAQKLGAPLLTLDRRLAEEFPRLAYMP</sequence>
<dbReference type="AlphaFoldDB" id="F2L4L7"/>
<dbReference type="PANTHER" id="PTHR35901">
    <property type="entry name" value="RIBONUCLEASE VAPC3"/>
    <property type="match status" value="1"/>
</dbReference>
<comment type="function">
    <text evidence="6">Toxic component of a toxin-antitoxin (TA) system. An RNase.</text>
</comment>
<keyword evidence="4 6" id="KW-0378">Hydrolase</keyword>
<feature type="binding site" evidence="6">
    <location>
        <position position="100"/>
    </location>
    <ligand>
        <name>Mg(2+)</name>
        <dbReference type="ChEBI" id="CHEBI:18420"/>
    </ligand>
</feature>
<dbReference type="InterPro" id="IPR002716">
    <property type="entry name" value="PIN_dom"/>
</dbReference>
<accession>F2L4L7</accession>
<keyword evidence="5 6" id="KW-0460">Magnesium</keyword>
<dbReference type="GO" id="GO:0090729">
    <property type="term" value="F:toxin activity"/>
    <property type="evidence" value="ECO:0007669"/>
    <property type="project" value="UniProtKB-KW"/>
</dbReference>
<dbReference type="GeneID" id="10360244"/>
<keyword evidence="3 6" id="KW-0479">Metal-binding</keyword>
<feature type="binding site" evidence="6">
    <location>
        <position position="6"/>
    </location>
    <ligand>
        <name>Mg(2+)</name>
        <dbReference type="ChEBI" id="CHEBI:18420"/>
    </ligand>
</feature>
<evidence type="ECO:0000256" key="2">
    <source>
        <dbReference type="ARBA" id="ARBA00022722"/>
    </source>
</evidence>
<keyword evidence="1 6" id="KW-1277">Toxin-antitoxin system</keyword>
<organism evidence="8 9">
    <name type="scientific">Thermoproteus uzoniensis (strain 768-20)</name>
    <dbReference type="NCBI Taxonomy" id="999630"/>
    <lineage>
        <taxon>Archaea</taxon>
        <taxon>Thermoproteota</taxon>
        <taxon>Thermoprotei</taxon>
        <taxon>Thermoproteales</taxon>
        <taxon>Thermoproteaceae</taxon>
        <taxon>Thermoproteus</taxon>
    </lineage>
</organism>
<dbReference type="STRING" id="999630.TUZN_0705"/>
<dbReference type="GO" id="GO:0000287">
    <property type="term" value="F:magnesium ion binding"/>
    <property type="evidence" value="ECO:0007669"/>
    <property type="project" value="UniProtKB-UniRule"/>
</dbReference>
<name>F2L4L7_THEU7</name>
<dbReference type="InterPro" id="IPR029060">
    <property type="entry name" value="PIN-like_dom_sf"/>
</dbReference>
<proteinExistence type="inferred from homology"/>
<comment type="similarity">
    <text evidence="6">Belongs to the PINc/VapC protein family.</text>
</comment>
<dbReference type="SUPFAM" id="SSF88723">
    <property type="entry name" value="PIN domain-like"/>
    <property type="match status" value="1"/>
</dbReference>
<keyword evidence="2 6" id="KW-0540">Nuclease</keyword>
<evidence type="ECO:0000256" key="5">
    <source>
        <dbReference type="ARBA" id="ARBA00022842"/>
    </source>
</evidence>
<dbReference type="OrthoDB" id="269293at2157"/>
<dbReference type="InterPro" id="IPR051619">
    <property type="entry name" value="TypeII_TA_RNase_PINc/VapC"/>
</dbReference>
<dbReference type="PANTHER" id="PTHR35901:SF1">
    <property type="entry name" value="EXONUCLEASE VAPC9"/>
    <property type="match status" value="1"/>
</dbReference>
<dbReference type="CDD" id="cd09873">
    <property type="entry name" value="PIN_Pae0151-like"/>
    <property type="match status" value="1"/>
</dbReference>
<evidence type="ECO:0000256" key="4">
    <source>
        <dbReference type="ARBA" id="ARBA00022801"/>
    </source>
</evidence>
<evidence type="ECO:0000256" key="3">
    <source>
        <dbReference type="ARBA" id="ARBA00022723"/>
    </source>
</evidence>
<reference evidence="8 9" key="1">
    <citation type="journal article" date="2011" name="J. Bacteriol.">
        <title>Complete genome sequence of the thermoacidophilic crenarchaeon Thermoproteus uzoniensis 768-20.</title>
        <authorList>
            <person name="Mardanov A.V."/>
            <person name="Gumerov V.M."/>
            <person name="Beletsky A.V."/>
            <person name="Prokofeva M.I."/>
            <person name="Bonch-Osmolovskaya E.A."/>
            <person name="Ravin N.V."/>
            <person name="Skryabin K.G."/>
        </authorList>
    </citation>
    <scope>NUCLEOTIDE SEQUENCE [LARGE SCALE GENOMIC DNA]</scope>
    <source>
        <strain evidence="8 9">768-20</strain>
    </source>
</reference>
<comment type="cofactor">
    <cofactor evidence="6">
        <name>Mg(2+)</name>
        <dbReference type="ChEBI" id="CHEBI:18420"/>
    </cofactor>
</comment>
<evidence type="ECO:0000313" key="8">
    <source>
        <dbReference type="EMBL" id="AEA12195.1"/>
    </source>
</evidence>
<reference key="2">
    <citation type="submission" date="2011-03" db="EMBL/GenBank/DDBJ databases">
        <title>Complete genome sequence of the thermoacidophilic crenarchaeon Thermoproteus uzoniensis 768-20.</title>
        <authorList>
            <person name="Mardanov A.V."/>
            <person name="Gumerov V.M."/>
            <person name="Beletsky A.V."/>
            <person name="Prokofeva M.I."/>
            <person name="Bonch-Osmolovskaya E.A."/>
            <person name="Ravin N.V."/>
            <person name="Skryabin K.G."/>
        </authorList>
    </citation>
    <scope>NUCLEOTIDE SEQUENCE</scope>
    <source>
        <strain>768-20</strain>
    </source>
</reference>
<evidence type="ECO:0000256" key="6">
    <source>
        <dbReference type="HAMAP-Rule" id="MF_00265"/>
    </source>
</evidence>
<dbReference type="GO" id="GO:0004540">
    <property type="term" value="F:RNA nuclease activity"/>
    <property type="evidence" value="ECO:0007669"/>
    <property type="project" value="InterPro"/>
</dbReference>
<keyword evidence="9" id="KW-1185">Reference proteome</keyword>
<feature type="domain" description="PIN" evidence="7">
    <location>
        <begin position="5"/>
        <end position="123"/>
    </location>
</feature>
<evidence type="ECO:0000313" key="9">
    <source>
        <dbReference type="Proteomes" id="UP000008138"/>
    </source>
</evidence>
<dbReference type="EMBL" id="CP002590">
    <property type="protein sequence ID" value="AEA12195.1"/>
    <property type="molecule type" value="Genomic_DNA"/>
</dbReference>
<dbReference type="EC" id="3.1.-.-" evidence="6"/>
<dbReference type="HAMAP" id="MF_00265">
    <property type="entry name" value="VapC_Nob1"/>
    <property type="match status" value="1"/>
</dbReference>
<dbReference type="Gene3D" id="3.40.50.1010">
    <property type="entry name" value="5'-nuclease"/>
    <property type="match status" value="1"/>
</dbReference>
<keyword evidence="6" id="KW-0800">Toxin</keyword>
<dbReference type="Pfam" id="PF01850">
    <property type="entry name" value="PIN"/>
    <property type="match status" value="1"/>
</dbReference>
<dbReference type="Proteomes" id="UP000008138">
    <property type="component" value="Chromosome"/>
</dbReference>
<dbReference type="RefSeq" id="WP_013679531.1">
    <property type="nucleotide sequence ID" value="NC_015315.1"/>
</dbReference>
<dbReference type="HOGENOM" id="CLU_121774_1_4_2"/>
<evidence type="ECO:0000256" key="1">
    <source>
        <dbReference type="ARBA" id="ARBA00022649"/>
    </source>
</evidence>
<dbReference type="InterPro" id="IPR044153">
    <property type="entry name" value="PIN_Pae0151-like"/>
</dbReference>
<dbReference type="InterPro" id="IPR022907">
    <property type="entry name" value="VapC_family"/>
</dbReference>
<gene>
    <name evidence="6" type="primary">vapC</name>
    <name evidence="8" type="ordered locus">TUZN_0705</name>
</gene>
<dbReference type="GO" id="GO:0016787">
    <property type="term" value="F:hydrolase activity"/>
    <property type="evidence" value="ECO:0007669"/>
    <property type="project" value="UniProtKB-KW"/>
</dbReference>
<dbReference type="KEGG" id="tuz:TUZN_0705"/>
<dbReference type="eggNOG" id="arCOG00726">
    <property type="taxonomic scope" value="Archaea"/>
</dbReference>